<dbReference type="CDD" id="cd04335">
    <property type="entry name" value="PrdX_deacylase"/>
    <property type="match status" value="1"/>
</dbReference>
<comment type="similarity">
    <text evidence="1">Belongs to the PRORSD1 family.</text>
</comment>
<dbReference type="Proteomes" id="UP001501600">
    <property type="component" value="Unassembled WGS sequence"/>
</dbReference>
<dbReference type="RefSeq" id="WP_345316383.1">
    <property type="nucleotide sequence ID" value="NZ_BAABLF010000008.1"/>
</dbReference>
<dbReference type="Gene3D" id="3.90.960.10">
    <property type="entry name" value="YbaK/aminoacyl-tRNA synthetase-associated domain"/>
    <property type="match status" value="1"/>
</dbReference>
<feature type="domain" description="YbaK/aminoacyl-tRNA synthetase-associated" evidence="2">
    <location>
        <begin position="29"/>
        <end position="152"/>
    </location>
</feature>
<dbReference type="InterPro" id="IPR007214">
    <property type="entry name" value="YbaK/aa-tRNA-synth-assoc-dom"/>
</dbReference>
<gene>
    <name evidence="3" type="ORF">GCM10025772_14490</name>
</gene>
<reference evidence="4" key="1">
    <citation type="journal article" date="2019" name="Int. J. Syst. Evol. Microbiol.">
        <title>The Global Catalogue of Microorganisms (GCM) 10K type strain sequencing project: providing services to taxonomists for standard genome sequencing and annotation.</title>
        <authorList>
            <consortium name="The Broad Institute Genomics Platform"/>
            <consortium name="The Broad Institute Genome Sequencing Center for Infectious Disease"/>
            <person name="Wu L."/>
            <person name="Ma J."/>
        </authorList>
    </citation>
    <scope>NUCLEOTIDE SEQUENCE [LARGE SCALE GENOMIC DNA]</scope>
    <source>
        <strain evidence="4">JCM 18720</strain>
    </source>
</reference>
<proteinExistence type="inferred from homology"/>
<sequence length="175" mass="19922">MTNKTLGLEDAELASLLSQLNITYRVYHHPPLHDCQEADRLKLVRSGQRTKSLFLRDNYGKRHFLLITGAQASVDLKALSRQLKVSRLGFASSQRLLRYLGVAPGHVSLLALVKDPERAVQLLIDRELWQGECLQCHPLDNRTTWVLSLQDIECLLAYWRRPLELLTVPKLVTGS</sequence>
<protein>
    <submittedName>
        <fullName evidence="3">Prolyl-tRNA synthetase associated domain-containing protein</fullName>
    </submittedName>
</protein>
<evidence type="ECO:0000313" key="4">
    <source>
        <dbReference type="Proteomes" id="UP001501600"/>
    </source>
</evidence>
<dbReference type="InterPro" id="IPR036754">
    <property type="entry name" value="YbaK/aa-tRNA-synt-asso_dom_sf"/>
</dbReference>
<dbReference type="InterPro" id="IPR040285">
    <property type="entry name" value="ProX/PRXD1"/>
</dbReference>
<dbReference type="EMBL" id="BAABLF010000008">
    <property type="protein sequence ID" value="GAA5190265.1"/>
    <property type="molecule type" value="Genomic_DNA"/>
</dbReference>
<dbReference type="SUPFAM" id="SSF55826">
    <property type="entry name" value="YbaK/ProRS associated domain"/>
    <property type="match status" value="1"/>
</dbReference>
<evidence type="ECO:0000259" key="2">
    <source>
        <dbReference type="Pfam" id="PF04073"/>
    </source>
</evidence>
<keyword evidence="4" id="KW-1185">Reference proteome</keyword>
<dbReference type="PANTHER" id="PTHR31423">
    <property type="entry name" value="YBAK DOMAIN-CONTAINING PROTEIN"/>
    <property type="match status" value="1"/>
</dbReference>
<organism evidence="3 4">
    <name type="scientific">Ferrimonas gelatinilytica</name>
    <dbReference type="NCBI Taxonomy" id="1255257"/>
    <lineage>
        <taxon>Bacteria</taxon>
        <taxon>Pseudomonadati</taxon>
        <taxon>Pseudomonadota</taxon>
        <taxon>Gammaproteobacteria</taxon>
        <taxon>Alteromonadales</taxon>
        <taxon>Ferrimonadaceae</taxon>
        <taxon>Ferrimonas</taxon>
    </lineage>
</organism>
<dbReference type="Pfam" id="PF04073">
    <property type="entry name" value="tRNA_edit"/>
    <property type="match status" value="1"/>
</dbReference>
<evidence type="ECO:0000256" key="1">
    <source>
        <dbReference type="ARBA" id="ARBA00010201"/>
    </source>
</evidence>
<accession>A0ABP9S461</accession>
<evidence type="ECO:0000313" key="3">
    <source>
        <dbReference type="EMBL" id="GAA5190265.1"/>
    </source>
</evidence>
<dbReference type="PANTHER" id="PTHR31423:SF3">
    <property type="entry name" value="PROLYL-TRNA SYNTHETASE ASSOCIATED DOMAIN-CONTAINING PROTEIN 1-RELATED"/>
    <property type="match status" value="1"/>
</dbReference>
<comment type="caution">
    <text evidence="3">The sequence shown here is derived from an EMBL/GenBank/DDBJ whole genome shotgun (WGS) entry which is preliminary data.</text>
</comment>
<name>A0ABP9S461_9GAMM</name>